<gene>
    <name evidence="20" type="ORF">Q9L58_003157</name>
</gene>
<keyword evidence="11" id="KW-0995">Kinetochore</keyword>
<keyword evidence="14" id="KW-0539">Nucleus</keyword>
<evidence type="ECO:0000256" key="4">
    <source>
        <dbReference type="ARBA" id="ARBA00008491"/>
    </source>
</evidence>
<keyword evidence="9" id="KW-0498">Mitosis</keyword>
<dbReference type="EMBL" id="JBBBZM010000030">
    <property type="protein sequence ID" value="KAL0637767.1"/>
    <property type="molecule type" value="Genomic_DNA"/>
</dbReference>
<sequence length="295" mass="32563">MKVFDICFAALSSSSSQTIPKEECVIDKTWQRGDVRQPQTLSFTARMNSFLAPYLEQISLSSQSLSSLPFAPPKIFTNALIRTTDIVSLIRDTDAHERALFTVPSTTSISTITPTVTNDKKSRVSIAPRRNTAVYSVLGGDMVEKLRRGGAGGVGRGVGGVPMVGGDVDVEVLLMGAERLGSVYHIPGAAARISRARDRFEQLTESLENYDALIEAQRSQLDLLHGRSMSGEIEDEEMHDHDDDGATYLRPGEEEVTEAMIRREEEEIRELEGKKEELEGRIKGVDKQMAGRRYG</sequence>
<evidence type="ECO:0000256" key="13">
    <source>
        <dbReference type="ARBA" id="ARBA00023212"/>
    </source>
</evidence>
<evidence type="ECO:0000256" key="16">
    <source>
        <dbReference type="ARBA" id="ARBA00023328"/>
    </source>
</evidence>
<keyword evidence="7" id="KW-0132">Cell division</keyword>
<evidence type="ECO:0000256" key="10">
    <source>
        <dbReference type="ARBA" id="ARBA00022829"/>
    </source>
</evidence>
<accession>A0ABR3GPV7</accession>
<evidence type="ECO:0000313" key="21">
    <source>
        <dbReference type="Proteomes" id="UP001447188"/>
    </source>
</evidence>
<evidence type="ECO:0000256" key="9">
    <source>
        <dbReference type="ARBA" id="ARBA00022776"/>
    </source>
</evidence>
<evidence type="ECO:0000256" key="1">
    <source>
        <dbReference type="ARBA" id="ARBA00004123"/>
    </source>
</evidence>
<evidence type="ECO:0000256" key="12">
    <source>
        <dbReference type="ARBA" id="ARBA00023054"/>
    </source>
</evidence>
<evidence type="ECO:0000313" key="20">
    <source>
        <dbReference type="EMBL" id="KAL0637767.1"/>
    </source>
</evidence>
<protein>
    <recommendedName>
        <fullName evidence="17">DASH complex subunit SPC34</fullName>
    </recommendedName>
    <alternativeName>
        <fullName evidence="18">Outer kinetochore protein SPC34</fullName>
    </alternativeName>
</protein>
<feature type="coiled-coil region" evidence="19">
    <location>
        <begin position="254"/>
        <end position="288"/>
    </location>
</feature>
<keyword evidence="8" id="KW-0493">Microtubule</keyword>
<evidence type="ECO:0000256" key="17">
    <source>
        <dbReference type="ARBA" id="ARBA00044112"/>
    </source>
</evidence>
<keyword evidence="13" id="KW-0206">Cytoskeleton</keyword>
<comment type="subcellular location">
    <subcellularLocation>
        <location evidence="3">Chromosome</location>
        <location evidence="3">Centromere</location>
        <location evidence="3">Kinetochore</location>
    </subcellularLocation>
    <subcellularLocation>
        <location evidence="2">Cytoplasm</location>
        <location evidence="2">Cytoskeleton</location>
        <location evidence="2">Spindle</location>
    </subcellularLocation>
    <subcellularLocation>
        <location evidence="1">Nucleus</location>
    </subcellularLocation>
</comment>
<evidence type="ECO:0000256" key="6">
    <source>
        <dbReference type="ARBA" id="ARBA00022490"/>
    </source>
</evidence>
<comment type="caution">
    <text evidence="20">The sequence shown here is derived from an EMBL/GenBank/DDBJ whole genome shotgun (WGS) entry which is preliminary data.</text>
</comment>
<keyword evidence="6" id="KW-0963">Cytoplasm</keyword>
<evidence type="ECO:0000256" key="8">
    <source>
        <dbReference type="ARBA" id="ARBA00022701"/>
    </source>
</evidence>
<evidence type="ECO:0000256" key="18">
    <source>
        <dbReference type="ARBA" id="ARBA00044346"/>
    </source>
</evidence>
<keyword evidence="16" id="KW-0137">Centromere</keyword>
<evidence type="ECO:0000256" key="7">
    <source>
        <dbReference type="ARBA" id="ARBA00022618"/>
    </source>
</evidence>
<organism evidence="20 21">
    <name type="scientific">Discina gigas</name>
    <dbReference type="NCBI Taxonomy" id="1032678"/>
    <lineage>
        <taxon>Eukaryota</taxon>
        <taxon>Fungi</taxon>
        <taxon>Dikarya</taxon>
        <taxon>Ascomycota</taxon>
        <taxon>Pezizomycotina</taxon>
        <taxon>Pezizomycetes</taxon>
        <taxon>Pezizales</taxon>
        <taxon>Discinaceae</taxon>
        <taxon>Discina</taxon>
    </lineage>
</organism>
<dbReference type="InterPro" id="IPR013966">
    <property type="entry name" value="Spc34"/>
</dbReference>
<keyword evidence="15" id="KW-0131">Cell cycle</keyword>
<evidence type="ECO:0000256" key="19">
    <source>
        <dbReference type="SAM" id="Coils"/>
    </source>
</evidence>
<dbReference type="Proteomes" id="UP001447188">
    <property type="component" value="Unassembled WGS sequence"/>
</dbReference>
<keyword evidence="10" id="KW-0159">Chromosome partition</keyword>
<keyword evidence="5" id="KW-0158">Chromosome</keyword>
<name>A0ABR3GPV7_9PEZI</name>
<reference evidence="20 21" key="1">
    <citation type="submission" date="2024-02" db="EMBL/GenBank/DDBJ databases">
        <title>Discinaceae phylogenomics.</title>
        <authorList>
            <person name="Dirks A.C."/>
            <person name="James T.Y."/>
        </authorList>
    </citation>
    <scope>NUCLEOTIDE SEQUENCE [LARGE SCALE GENOMIC DNA]</scope>
    <source>
        <strain evidence="20 21">ACD0624</strain>
    </source>
</reference>
<evidence type="ECO:0000256" key="2">
    <source>
        <dbReference type="ARBA" id="ARBA00004186"/>
    </source>
</evidence>
<keyword evidence="12 19" id="KW-0175">Coiled coil</keyword>
<keyword evidence="21" id="KW-1185">Reference proteome</keyword>
<comment type="similarity">
    <text evidence="4">Belongs to the DASH complex SPC34 family.</text>
</comment>
<evidence type="ECO:0000256" key="14">
    <source>
        <dbReference type="ARBA" id="ARBA00023242"/>
    </source>
</evidence>
<evidence type="ECO:0000256" key="5">
    <source>
        <dbReference type="ARBA" id="ARBA00022454"/>
    </source>
</evidence>
<evidence type="ECO:0000256" key="15">
    <source>
        <dbReference type="ARBA" id="ARBA00023306"/>
    </source>
</evidence>
<evidence type="ECO:0000256" key="11">
    <source>
        <dbReference type="ARBA" id="ARBA00022838"/>
    </source>
</evidence>
<feature type="coiled-coil region" evidence="19">
    <location>
        <begin position="193"/>
        <end position="220"/>
    </location>
</feature>
<evidence type="ECO:0000256" key="3">
    <source>
        <dbReference type="ARBA" id="ARBA00004629"/>
    </source>
</evidence>
<proteinExistence type="inferred from homology"/>
<dbReference type="Pfam" id="PF08657">
    <property type="entry name" value="DASH_Spc34"/>
    <property type="match status" value="2"/>
</dbReference>